<keyword evidence="4" id="KW-0547">Nucleotide-binding</keyword>
<evidence type="ECO:0000256" key="8">
    <source>
        <dbReference type="ARBA" id="ARBA00023277"/>
    </source>
</evidence>
<dbReference type="GO" id="GO:0006012">
    <property type="term" value="P:galactose metabolic process"/>
    <property type="evidence" value="ECO:0007669"/>
    <property type="project" value="InterPro"/>
</dbReference>
<dbReference type="Pfam" id="PF00288">
    <property type="entry name" value="GHMP_kinases_N"/>
    <property type="match status" value="1"/>
</dbReference>
<dbReference type="EMBL" id="CAEZWM010000198">
    <property type="protein sequence ID" value="CAB4668481.1"/>
    <property type="molecule type" value="Genomic_DNA"/>
</dbReference>
<dbReference type="GO" id="GO:0046872">
    <property type="term" value="F:metal ion binding"/>
    <property type="evidence" value="ECO:0007669"/>
    <property type="project" value="UniProtKB-KW"/>
</dbReference>
<dbReference type="GO" id="GO:0004335">
    <property type="term" value="F:galactokinase activity"/>
    <property type="evidence" value="ECO:0007669"/>
    <property type="project" value="InterPro"/>
</dbReference>
<evidence type="ECO:0000256" key="5">
    <source>
        <dbReference type="ARBA" id="ARBA00022777"/>
    </source>
</evidence>
<comment type="similarity">
    <text evidence="1">Belongs to the GHMP kinase family. GalK subfamily.</text>
</comment>
<keyword evidence="3" id="KW-0479">Metal-binding</keyword>
<dbReference type="Pfam" id="PF10509">
    <property type="entry name" value="GalKase_gal_bdg"/>
    <property type="match status" value="1"/>
</dbReference>
<reference evidence="12" key="1">
    <citation type="submission" date="2020-05" db="EMBL/GenBank/DDBJ databases">
        <authorList>
            <person name="Chiriac C."/>
            <person name="Salcher M."/>
            <person name="Ghai R."/>
            <person name="Kavagutti S V."/>
        </authorList>
    </citation>
    <scope>NUCLEOTIDE SEQUENCE</scope>
</reference>
<dbReference type="GO" id="GO:0005524">
    <property type="term" value="F:ATP binding"/>
    <property type="evidence" value="ECO:0007669"/>
    <property type="project" value="UniProtKB-KW"/>
</dbReference>
<keyword evidence="2" id="KW-0808">Transferase</keyword>
<dbReference type="SUPFAM" id="SSF55060">
    <property type="entry name" value="GHMP Kinase, C-terminal domain"/>
    <property type="match status" value="1"/>
</dbReference>
<dbReference type="PROSITE" id="PS00106">
    <property type="entry name" value="GALACTOKINASE"/>
    <property type="match status" value="1"/>
</dbReference>
<dbReference type="PANTHER" id="PTHR10457">
    <property type="entry name" value="MEVALONATE KINASE/GALACTOKINASE"/>
    <property type="match status" value="1"/>
</dbReference>
<dbReference type="PROSITE" id="PS00627">
    <property type="entry name" value="GHMP_KINASES_ATP"/>
    <property type="match status" value="1"/>
</dbReference>
<keyword evidence="7" id="KW-0460">Magnesium</keyword>
<dbReference type="Gene3D" id="3.30.70.890">
    <property type="entry name" value="GHMP kinase, C-terminal domain"/>
    <property type="match status" value="1"/>
</dbReference>
<sequence length="383" mass="40076">MEMSRTDLRIAEIIKSLSVANQVESRIQREVQVVSAPGRVNLIGEHVDYNDGIVLPMAIDRGVLVGSARREDDQITAVSLDLNTESQRVTTNRYGAESGGPSWGAFLSASVRAAIRLGADVPGLDLALTSTLPMGAGLSSSAALTVALILSLCSASGIEPDPRELALAAQTAEIEAVGVPVGNMDQLASTLGVEGHALRIDCRDLSVTPIAIPDSLAVLVVHSGISRALESSAYAERRAACEEVSARLGYKSLRDARADEVADNRYAKHVVSEIARVDSFIDALNKNDLAGIGSILSAGHASLRDDFDVSLPAIDTLVDLLVKHGAVGARLTGAGFGGCVVALTPIAEVREIAKAATDEYEHLTENKAQAFAVTASAGAHRVQ</sequence>
<protein>
    <submittedName>
        <fullName evidence="12">Unannotated protein</fullName>
    </submittedName>
</protein>
<evidence type="ECO:0000259" key="9">
    <source>
        <dbReference type="Pfam" id="PF00288"/>
    </source>
</evidence>
<dbReference type="PRINTS" id="PR00473">
    <property type="entry name" value="GALCTOKINASE"/>
</dbReference>
<evidence type="ECO:0000259" key="11">
    <source>
        <dbReference type="Pfam" id="PF10509"/>
    </source>
</evidence>
<dbReference type="InterPro" id="IPR006203">
    <property type="entry name" value="GHMP_knse_ATP-bd_CS"/>
</dbReference>
<dbReference type="PANTHER" id="PTHR10457:SF7">
    <property type="entry name" value="GALACTOKINASE-RELATED"/>
    <property type="match status" value="1"/>
</dbReference>
<dbReference type="SUPFAM" id="SSF54211">
    <property type="entry name" value="Ribosomal protein S5 domain 2-like"/>
    <property type="match status" value="1"/>
</dbReference>
<keyword evidence="5" id="KW-0418">Kinase</keyword>
<dbReference type="FunFam" id="3.30.70.890:FF:000001">
    <property type="entry name" value="Galactokinase"/>
    <property type="match status" value="1"/>
</dbReference>
<dbReference type="Gene3D" id="3.30.230.10">
    <property type="match status" value="1"/>
</dbReference>
<dbReference type="InterPro" id="IPR006206">
    <property type="entry name" value="Mevalonate/galactokinase"/>
</dbReference>
<dbReference type="InterPro" id="IPR019539">
    <property type="entry name" value="GalKase_N"/>
</dbReference>
<evidence type="ECO:0000256" key="6">
    <source>
        <dbReference type="ARBA" id="ARBA00022840"/>
    </source>
</evidence>
<evidence type="ECO:0000256" key="7">
    <source>
        <dbReference type="ARBA" id="ARBA00022842"/>
    </source>
</evidence>
<dbReference type="Pfam" id="PF08544">
    <property type="entry name" value="GHMP_kinases_C"/>
    <property type="match status" value="1"/>
</dbReference>
<evidence type="ECO:0000256" key="2">
    <source>
        <dbReference type="ARBA" id="ARBA00022679"/>
    </source>
</evidence>
<organism evidence="12">
    <name type="scientific">freshwater metagenome</name>
    <dbReference type="NCBI Taxonomy" id="449393"/>
    <lineage>
        <taxon>unclassified sequences</taxon>
        <taxon>metagenomes</taxon>
        <taxon>ecological metagenomes</taxon>
    </lineage>
</organism>
<evidence type="ECO:0000256" key="4">
    <source>
        <dbReference type="ARBA" id="ARBA00022741"/>
    </source>
</evidence>
<dbReference type="AlphaFoldDB" id="A0A6J6M363"/>
<evidence type="ECO:0000256" key="1">
    <source>
        <dbReference type="ARBA" id="ARBA00006566"/>
    </source>
</evidence>
<evidence type="ECO:0000256" key="3">
    <source>
        <dbReference type="ARBA" id="ARBA00022723"/>
    </source>
</evidence>
<name>A0A6J6M363_9ZZZZ</name>
<evidence type="ECO:0000313" key="12">
    <source>
        <dbReference type="EMBL" id="CAB4668481.1"/>
    </source>
</evidence>
<keyword evidence="6" id="KW-0067">ATP-binding</keyword>
<dbReference type="InterPro" id="IPR014721">
    <property type="entry name" value="Ribsml_uS5_D2-typ_fold_subgr"/>
</dbReference>
<dbReference type="InterPro" id="IPR019741">
    <property type="entry name" value="Galactokinase_CS"/>
</dbReference>
<feature type="domain" description="Galactokinase N-terminal" evidence="11">
    <location>
        <begin position="29"/>
        <end position="65"/>
    </location>
</feature>
<feature type="domain" description="GHMP kinase N-terminal" evidence="9">
    <location>
        <begin position="116"/>
        <end position="192"/>
    </location>
</feature>
<dbReference type="InterPro" id="IPR013750">
    <property type="entry name" value="GHMP_kinase_C_dom"/>
</dbReference>
<dbReference type="NCBIfam" id="TIGR00131">
    <property type="entry name" value="gal_kin"/>
    <property type="match status" value="1"/>
</dbReference>
<dbReference type="InterPro" id="IPR000705">
    <property type="entry name" value="Galactokinase"/>
</dbReference>
<keyword evidence="8" id="KW-0119">Carbohydrate metabolism</keyword>
<dbReference type="GO" id="GO:0005829">
    <property type="term" value="C:cytosol"/>
    <property type="evidence" value="ECO:0007669"/>
    <property type="project" value="TreeGrafter"/>
</dbReference>
<dbReference type="PRINTS" id="PR00959">
    <property type="entry name" value="MEVGALKINASE"/>
</dbReference>
<accession>A0A6J6M363</accession>
<gene>
    <name evidence="12" type="ORF">UFOPK2242_01328</name>
</gene>
<dbReference type="PIRSF" id="PIRSF000530">
    <property type="entry name" value="Galactokinase"/>
    <property type="match status" value="1"/>
</dbReference>
<evidence type="ECO:0000259" key="10">
    <source>
        <dbReference type="Pfam" id="PF08544"/>
    </source>
</evidence>
<dbReference type="InterPro" id="IPR036554">
    <property type="entry name" value="GHMP_kinase_C_sf"/>
</dbReference>
<feature type="domain" description="GHMP kinase C-terminal" evidence="10">
    <location>
        <begin position="281"/>
        <end position="361"/>
    </location>
</feature>
<dbReference type="InterPro" id="IPR006204">
    <property type="entry name" value="GHMP_kinase_N_dom"/>
</dbReference>
<proteinExistence type="inferred from homology"/>
<dbReference type="InterPro" id="IPR020568">
    <property type="entry name" value="Ribosomal_Su5_D2-typ_SF"/>
</dbReference>